<dbReference type="AlphaFoldDB" id="A0A4R8LQR2"/>
<dbReference type="SUPFAM" id="SSF51197">
    <property type="entry name" value="Clavaminate synthase-like"/>
    <property type="match status" value="1"/>
</dbReference>
<dbReference type="Proteomes" id="UP000295509">
    <property type="component" value="Unassembled WGS sequence"/>
</dbReference>
<dbReference type="OrthoDB" id="1441538at2"/>
<dbReference type="Gene3D" id="1.10.1720.10">
    <property type="entry name" value="L-proline 3-hydroxylase, C-terminal domain"/>
    <property type="match status" value="1"/>
</dbReference>
<proteinExistence type="predicted"/>
<dbReference type="RefSeq" id="WP_134192503.1">
    <property type="nucleotide sequence ID" value="NZ_JBHLUW010000025.1"/>
</dbReference>
<dbReference type="InterPro" id="IPR027443">
    <property type="entry name" value="IPNS-like_sf"/>
</dbReference>
<comment type="caution">
    <text evidence="3">The sequence shown here is derived from an EMBL/GenBank/DDBJ whole genome shotgun (WGS) entry which is preliminary data.</text>
</comment>
<dbReference type="Pfam" id="PF05373">
    <property type="entry name" value="Pro_3_hydrox_C"/>
    <property type="match status" value="1"/>
</dbReference>
<dbReference type="GO" id="GO:0016706">
    <property type="term" value="F:2-oxoglutarate-dependent dioxygenase activity"/>
    <property type="evidence" value="ECO:0007669"/>
    <property type="project" value="InterPro"/>
</dbReference>
<name>A0A4R8LQR2_9BURK</name>
<reference evidence="3 4" key="1">
    <citation type="submission" date="2019-03" db="EMBL/GenBank/DDBJ databases">
        <title>Genomic Encyclopedia of Type Strains, Phase III (KMG-III): the genomes of soil and plant-associated and newly described type strains.</title>
        <authorList>
            <person name="Whitman W."/>
        </authorList>
    </citation>
    <scope>NUCLEOTIDE SEQUENCE [LARGE SCALE GENOMIC DNA]</scope>
    <source>
        <strain evidence="3 4">LMG 29544</strain>
    </source>
</reference>
<evidence type="ECO:0000313" key="4">
    <source>
        <dbReference type="Proteomes" id="UP000295509"/>
    </source>
</evidence>
<feature type="domain" description="Aspartyl/asparaginy/proline hydroxylase" evidence="1">
    <location>
        <begin position="33"/>
        <end position="178"/>
    </location>
</feature>
<evidence type="ECO:0000313" key="3">
    <source>
        <dbReference type="EMBL" id="TDY49768.1"/>
    </source>
</evidence>
<dbReference type="InterPro" id="IPR008035">
    <property type="entry name" value="Pro_3_hydrox_C"/>
</dbReference>
<dbReference type="InterPro" id="IPR007803">
    <property type="entry name" value="Asp/Arg/Pro-Hydrxlase"/>
</dbReference>
<evidence type="ECO:0000259" key="1">
    <source>
        <dbReference type="Pfam" id="PF05118"/>
    </source>
</evidence>
<accession>A0A4R8LQR2</accession>
<organism evidence="3 4">
    <name type="scientific">Paraburkholderia rhizosphaerae</name>
    <dbReference type="NCBI Taxonomy" id="480658"/>
    <lineage>
        <taxon>Bacteria</taxon>
        <taxon>Pseudomonadati</taxon>
        <taxon>Pseudomonadota</taxon>
        <taxon>Betaproteobacteria</taxon>
        <taxon>Burkholderiales</taxon>
        <taxon>Burkholderiaceae</taxon>
        <taxon>Paraburkholderia</taxon>
    </lineage>
</organism>
<dbReference type="InterPro" id="IPR037037">
    <property type="entry name" value="Pro_3_hydrox_C_sf"/>
</dbReference>
<keyword evidence="4" id="KW-1185">Reference proteome</keyword>
<dbReference type="EMBL" id="SORE01000010">
    <property type="protein sequence ID" value="TDY49768.1"/>
    <property type="molecule type" value="Genomic_DNA"/>
</dbReference>
<sequence>MVTATRLVGRIKFDDTLLRKDLKVLSELPLLREQYDEFGSGTWINHSLWNRSGEWTDTQYSDYNYPAIRTQVGATTTYLSKIIEECFDVDHLRMARVRNLVNGLVIPHTDFLELSEEKDRYVRILIPLETCIDSYHTEEKFGVFRMRKGDIWILESTLPHGALNFASDNRRILSLDFQYADIPAPHYSLIFKDHSIRDEAIPPALVSRTQLEPEDLHDYLEQLSTSFNDKDDAEHILVKLSKVHLRFESPVSDIYKNLTKVAKMTQRQDLVEHCEKMQKFYIGSRVMNERFPLRKGIC</sequence>
<gene>
    <name evidence="3" type="ORF">BX592_11019</name>
</gene>
<protein>
    <submittedName>
        <fullName evidence="3">Aspartyl/asparaginyl beta-hydroxylase</fullName>
    </submittedName>
</protein>
<dbReference type="Pfam" id="PF05118">
    <property type="entry name" value="Asp_Arg_Hydrox"/>
    <property type="match status" value="1"/>
</dbReference>
<evidence type="ECO:0000259" key="2">
    <source>
        <dbReference type="Pfam" id="PF05373"/>
    </source>
</evidence>
<feature type="domain" description="L-proline 3-hydroxylase C-terminal" evidence="2">
    <location>
        <begin position="190"/>
        <end position="289"/>
    </location>
</feature>
<dbReference type="Gene3D" id="2.60.120.330">
    <property type="entry name" value="B-lactam Antibiotic, Isopenicillin N Synthase, Chain"/>
    <property type="match status" value="1"/>
</dbReference>